<accession>A0A843WU42</accession>
<comment type="caution">
    <text evidence="2">The sequence shown here is derived from an EMBL/GenBank/DDBJ whole genome shotgun (WGS) entry which is preliminary data.</text>
</comment>
<gene>
    <name evidence="2" type="ORF">Taro_040828</name>
</gene>
<evidence type="ECO:0000313" key="3">
    <source>
        <dbReference type="Proteomes" id="UP000652761"/>
    </source>
</evidence>
<evidence type="ECO:0000313" key="2">
    <source>
        <dbReference type="EMBL" id="MQM07975.1"/>
    </source>
</evidence>
<dbReference type="EMBL" id="NMUH01004004">
    <property type="protein sequence ID" value="MQM07975.1"/>
    <property type="molecule type" value="Genomic_DNA"/>
</dbReference>
<keyword evidence="1" id="KW-0472">Membrane</keyword>
<dbReference type="AlphaFoldDB" id="A0A843WU42"/>
<proteinExistence type="predicted"/>
<keyword evidence="3" id="KW-1185">Reference proteome</keyword>
<evidence type="ECO:0000256" key="1">
    <source>
        <dbReference type="SAM" id="Phobius"/>
    </source>
</evidence>
<organism evidence="2 3">
    <name type="scientific">Colocasia esculenta</name>
    <name type="common">Wild taro</name>
    <name type="synonym">Arum esculentum</name>
    <dbReference type="NCBI Taxonomy" id="4460"/>
    <lineage>
        <taxon>Eukaryota</taxon>
        <taxon>Viridiplantae</taxon>
        <taxon>Streptophyta</taxon>
        <taxon>Embryophyta</taxon>
        <taxon>Tracheophyta</taxon>
        <taxon>Spermatophyta</taxon>
        <taxon>Magnoliopsida</taxon>
        <taxon>Liliopsida</taxon>
        <taxon>Araceae</taxon>
        <taxon>Aroideae</taxon>
        <taxon>Colocasieae</taxon>
        <taxon>Colocasia</taxon>
    </lineage>
</organism>
<dbReference type="Proteomes" id="UP000652761">
    <property type="component" value="Unassembled WGS sequence"/>
</dbReference>
<sequence>MNTTTCTVVISNRFYVSAATCVPRSAYRVIMVESRRQAEGEAVAGFGGNFGHLAVRLAWFRHEEELRSAGNLCKLGCNAFCGYLSSRLPRHRVLGFCSDMVGTIMVCVVFLDTLTAEFELYVWLRERRQGAETRVCGFLDHVEVERQLDLSSVATRLRGASFFSFLSFLPSLLSSEVGRLPPSFSGGLGVVESPASSWRSGGVTWSEEEVVVFVDGACFGVIRPVLIVLLWFCTGGCLSVVSCRGTRQKVTCNLSRYGGDRLTVAFPSALQFPGPMSHSAFGSQRGYRRGVAFRIEGGTLVVATWWQQTTLLGVSRRGDVRARACWACLGYKPAWLPLSVFSRGAWRRHPTAVSVTCSMVPSVVAPECGRACGETFRLTWLLDVSRGDTWLFLPDLVEVWDVGACVMRLWSHVVAPVFCELLYPGGCEPRCCFRIVFDSISSLGVMSGPTLVVGRGITLFRCFLFGFIAYLTGLNSNPSGSSDPWVAVRPSGSLAGSGRSGRYSGIRAQGSNEIGFERELQKSVAAVAGCVCYERGCCFTCVAVGFVFGLHFRVGVSRRLREPTCGVAFIGTGLLSTEPSASLLELSRCFVCRVALLVERCDTCLWLLSALCWLVVSSSEVLPEFFYVVMVPLPLGLLLCSLKSSAVIPLWFEVFVV</sequence>
<keyword evidence="1" id="KW-1133">Transmembrane helix</keyword>
<reference evidence="2" key="1">
    <citation type="submission" date="2017-07" db="EMBL/GenBank/DDBJ databases">
        <title>Taro Niue Genome Assembly and Annotation.</title>
        <authorList>
            <person name="Atibalentja N."/>
            <person name="Keating K."/>
            <person name="Fields C.J."/>
        </authorList>
    </citation>
    <scope>NUCLEOTIDE SEQUENCE</scope>
    <source>
        <strain evidence="2">Niue_2</strain>
        <tissue evidence="2">Leaf</tissue>
    </source>
</reference>
<keyword evidence="1" id="KW-0812">Transmembrane</keyword>
<feature type="transmembrane region" description="Helical" evidence="1">
    <location>
        <begin position="93"/>
        <end position="111"/>
    </location>
</feature>
<protein>
    <submittedName>
        <fullName evidence="2">Uncharacterized protein</fullName>
    </submittedName>
</protein>
<name>A0A843WU42_COLES</name>